<sequence length="545" mass="58890">MRFPLTVFQFLFILSLSSSNSASAQCLDNQKSSLLTLFGSAPTPSWTPRTDCCSWKGVTCDGSGHVTGLDLTNSSIKASINSTSLTTLSSLRNLNLSLNFFDSSIPVSLSRLSKLTHLNLSNSGFKGHVPVKISLIKSMESLDLSSSILNSYSSLRFSSPALEYVVGNLSLLRELYLDNVDISSPFPPMKLPLALFHFLSIFSLLCSNSASAQCLDNQKSSLLSLFGSAPTPFWTPSTDCCLWKGITSDRSGHVTGLDLTSHSISAPINSTSLTFLSSPRIFNLSHNAVRGNIPSSLFRLPTLQYLNLSNNLFDAPLDELNLPSLSLKSLDLSNNRLRGPIPTSLFQLKGLRTLSLSSNKLKGTKSSLLTLFGSAQIPSWTANTNCCLWKGVVTCESSTGHVTGLDLANHSISAPINSTSLISLSGLVPIELSLIKSLESLGLSCVFNFFEPLRFLGPDFGYVVGNLSGLKELYLDGVNISSPMPESLGMLANLTSLHLTGEIPMKIFQLQDLETLDLQSNPLLPGTCKDWSSLAATSREGFHRR</sequence>
<reference evidence="1 2" key="1">
    <citation type="journal article" date="2022" name="Hortic Res">
        <title>A haplotype resolved chromosomal level avocado genome allows analysis of novel avocado genes.</title>
        <authorList>
            <person name="Nath O."/>
            <person name="Fletcher S.J."/>
            <person name="Hayward A."/>
            <person name="Shaw L.M."/>
            <person name="Masouleh A.K."/>
            <person name="Furtado A."/>
            <person name="Henry R.J."/>
            <person name="Mitter N."/>
        </authorList>
    </citation>
    <scope>NUCLEOTIDE SEQUENCE [LARGE SCALE GENOMIC DNA]</scope>
    <source>
        <strain evidence="2">cv. Hass</strain>
    </source>
</reference>
<gene>
    <name evidence="1" type="ORF">MRB53_000618</name>
</gene>
<dbReference type="EMBL" id="CM056809">
    <property type="protein sequence ID" value="KAJ8647595.1"/>
    <property type="molecule type" value="Genomic_DNA"/>
</dbReference>
<comment type="caution">
    <text evidence="1">The sequence shown here is derived from an EMBL/GenBank/DDBJ whole genome shotgun (WGS) entry which is preliminary data.</text>
</comment>
<accession>A0ACC2MPM1</accession>
<proteinExistence type="predicted"/>
<organism evidence="1 2">
    <name type="scientific">Persea americana</name>
    <name type="common">Avocado</name>
    <dbReference type="NCBI Taxonomy" id="3435"/>
    <lineage>
        <taxon>Eukaryota</taxon>
        <taxon>Viridiplantae</taxon>
        <taxon>Streptophyta</taxon>
        <taxon>Embryophyta</taxon>
        <taxon>Tracheophyta</taxon>
        <taxon>Spermatophyta</taxon>
        <taxon>Magnoliopsida</taxon>
        <taxon>Magnoliidae</taxon>
        <taxon>Laurales</taxon>
        <taxon>Lauraceae</taxon>
        <taxon>Persea</taxon>
    </lineage>
</organism>
<evidence type="ECO:0000313" key="2">
    <source>
        <dbReference type="Proteomes" id="UP001234297"/>
    </source>
</evidence>
<evidence type="ECO:0000313" key="1">
    <source>
        <dbReference type="EMBL" id="KAJ8647595.1"/>
    </source>
</evidence>
<protein>
    <submittedName>
        <fullName evidence="1">Uncharacterized protein</fullName>
    </submittedName>
</protein>
<keyword evidence="2" id="KW-1185">Reference proteome</keyword>
<name>A0ACC2MPM1_PERAE</name>
<dbReference type="Proteomes" id="UP001234297">
    <property type="component" value="Chromosome 1"/>
</dbReference>